<dbReference type="InterPro" id="IPR033403">
    <property type="entry name" value="DUF5110"/>
</dbReference>
<dbReference type="SUPFAM" id="SSF51011">
    <property type="entry name" value="Glycosyl hydrolase domain"/>
    <property type="match status" value="1"/>
</dbReference>
<evidence type="ECO:0000256" key="1">
    <source>
        <dbReference type="ARBA" id="ARBA00007806"/>
    </source>
</evidence>
<evidence type="ECO:0000256" key="2">
    <source>
        <dbReference type="ARBA" id="ARBA00022801"/>
    </source>
</evidence>
<keyword evidence="2 4" id="KW-0378">Hydrolase</keyword>
<dbReference type="InterPro" id="IPR017853">
    <property type="entry name" value="GH"/>
</dbReference>
<evidence type="ECO:0000256" key="4">
    <source>
        <dbReference type="RuleBase" id="RU361185"/>
    </source>
</evidence>
<feature type="domain" description="DUF5110" evidence="7">
    <location>
        <begin position="700"/>
        <end position="763"/>
    </location>
</feature>
<accession>A0ABT0CC12</accession>
<dbReference type="Pfam" id="PF21365">
    <property type="entry name" value="Glyco_hydro_31_3rd"/>
    <property type="match status" value="1"/>
</dbReference>
<evidence type="ECO:0000259" key="7">
    <source>
        <dbReference type="Pfam" id="PF17137"/>
    </source>
</evidence>
<dbReference type="PANTHER" id="PTHR22762">
    <property type="entry name" value="ALPHA-GLUCOSIDASE"/>
    <property type="match status" value="1"/>
</dbReference>
<dbReference type="InterPro" id="IPR025887">
    <property type="entry name" value="Glyco_hydro_31_N_dom"/>
</dbReference>
<dbReference type="Gene3D" id="3.20.20.80">
    <property type="entry name" value="Glycosidases"/>
    <property type="match status" value="1"/>
</dbReference>
<sequence>MLEPIEVFAQFPARPPRQQTCGSLEQLQVHPTGIRLICTQGSWSVQVLTPRLLRLRFSPTGEPLPRRSWDVALADEEWPPVPFQLEESPTQVQLSTALVQVYIDRDPIRFRFQDHQGQPFATDIEGNRNLSWDAKGIQLHKHLHPQEQIYGLGERAGLLNKRGRRYSHWTQDCWNYDAHSDNLYQAIPFALCLRPGLCYGLFLHCTHWSQFDLGQTDPEQLTLEVHAPELDYYLLYGPTPAQVLNTYTQLTGRTPLPPLWALGYQQCRWSYSSAAQVQAIARQFRQRHIPCDVLYLDIDYMRGYRVFTWDPLRFPDPKELITQLHQAGFQVVTIVDPGVKFDPEADYAVFDEGVAQDFFIRRADGHLFHGYVWPGKTLFPDFLRPEVRQWWGDWQKVLTQVGVAGIWNDMNEPALNDRPFGDGGQIVDIPHDAPQGSPSEPTTHAETHNLYGLMMARACREGLERLNPTQRPFVLTRSGYAGIQRWSAVWTGDNQSSWEHLEMSLPMLCNLGLSGVSFVGADIGGFGGNASPELFARWMQMGILYPLMRGHTAMGTRPHEPWCFGPEVEAICRQAIELRYQLLPYLYSLFWESSQTGAPILRPLLYEFPDDPQTYDLSDQAMLGSWLLAAPVVRPGVRQRAVYLPAGTWFDWWTGQSYHGPTHILAPAPLAHMPLFVRAGAIFPLAPVQPCTANANWDPFTLRLYPGDGSFTLYEDDGRTLNYQAGDWATTTFHLRQTEAQLLLEITPRQGNWIPANRTWVIEPLGYAPLSFRDDGQRHQLSFSPV</sequence>
<evidence type="ECO:0000256" key="3">
    <source>
        <dbReference type="ARBA" id="ARBA00023295"/>
    </source>
</evidence>
<dbReference type="InterPro" id="IPR013780">
    <property type="entry name" value="Glyco_hydro_b"/>
</dbReference>
<dbReference type="SUPFAM" id="SSF51445">
    <property type="entry name" value="(Trans)glycosidases"/>
    <property type="match status" value="1"/>
</dbReference>
<organism evidence="9 10">
    <name type="scientific">Thermostichus vulcanus str. 'Rupite'</name>
    <dbReference type="NCBI Taxonomy" id="2813851"/>
    <lineage>
        <taxon>Bacteria</taxon>
        <taxon>Bacillati</taxon>
        <taxon>Cyanobacteriota</taxon>
        <taxon>Cyanophyceae</taxon>
        <taxon>Thermostichales</taxon>
        <taxon>Thermostichaceae</taxon>
        <taxon>Thermostichus</taxon>
    </lineage>
</organism>
<dbReference type="CDD" id="cd14752">
    <property type="entry name" value="GH31_N"/>
    <property type="match status" value="1"/>
</dbReference>
<dbReference type="PANTHER" id="PTHR22762:SF166">
    <property type="entry name" value="ALPHA-GLUCOSIDASE"/>
    <property type="match status" value="1"/>
</dbReference>
<keyword evidence="3 4" id="KW-0326">Glycosidase</keyword>
<evidence type="ECO:0000313" key="9">
    <source>
        <dbReference type="EMBL" id="MCJ2543332.1"/>
    </source>
</evidence>
<dbReference type="Gene3D" id="2.60.40.1760">
    <property type="entry name" value="glycosyl hydrolase (family 31)"/>
    <property type="match status" value="1"/>
</dbReference>
<dbReference type="Gene3D" id="2.60.40.1180">
    <property type="entry name" value="Golgi alpha-mannosidase II"/>
    <property type="match status" value="2"/>
</dbReference>
<evidence type="ECO:0000259" key="8">
    <source>
        <dbReference type="Pfam" id="PF21365"/>
    </source>
</evidence>
<dbReference type="GO" id="GO:0016787">
    <property type="term" value="F:hydrolase activity"/>
    <property type="evidence" value="ECO:0007669"/>
    <property type="project" value="UniProtKB-KW"/>
</dbReference>
<evidence type="ECO:0000259" key="5">
    <source>
        <dbReference type="Pfam" id="PF01055"/>
    </source>
</evidence>
<feature type="domain" description="Glycoside hydrolase family 31 N-terminal" evidence="6">
    <location>
        <begin position="44"/>
        <end position="212"/>
    </location>
</feature>
<dbReference type="Proteomes" id="UP000830835">
    <property type="component" value="Unassembled WGS sequence"/>
</dbReference>
<dbReference type="InterPro" id="IPR030458">
    <property type="entry name" value="Glyco_hydro_31_AS"/>
</dbReference>
<dbReference type="RefSeq" id="WP_244350610.1">
    <property type="nucleotide sequence ID" value="NZ_JAFIRA010000026.1"/>
</dbReference>
<dbReference type="EMBL" id="JAFIRA010000026">
    <property type="protein sequence ID" value="MCJ2543332.1"/>
    <property type="molecule type" value="Genomic_DNA"/>
</dbReference>
<dbReference type="SUPFAM" id="SSF74650">
    <property type="entry name" value="Galactose mutarotase-like"/>
    <property type="match status" value="1"/>
</dbReference>
<dbReference type="InterPro" id="IPR011013">
    <property type="entry name" value="Gal_mutarotase_sf_dom"/>
</dbReference>
<dbReference type="InterPro" id="IPR048395">
    <property type="entry name" value="Glyco_hydro_31_C"/>
</dbReference>
<dbReference type="CDD" id="cd06604">
    <property type="entry name" value="GH31_glucosidase_II_MalA"/>
    <property type="match status" value="1"/>
</dbReference>
<protein>
    <submittedName>
        <fullName evidence="9">Glycoside hydrolase family 31 protein</fullName>
    </submittedName>
</protein>
<keyword evidence="10" id="KW-1185">Reference proteome</keyword>
<dbReference type="InterPro" id="IPR000322">
    <property type="entry name" value="Glyco_hydro_31_TIM"/>
</dbReference>
<reference evidence="9" key="1">
    <citation type="submission" date="2021-02" db="EMBL/GenBank/DDBJ databases">
        <title>The CRISPR/cas machinery reduction and long-range gene transfer in the hot spring cyanobacterium Synechococcus.</title>
        <authorList>
            <person name="Dvorak P."/>
            <person name="Jahodarova E."/>
            <person name="Hasler P."/>
            <person name="Poulickova A."/>
        </authorList>
    </citation>
    <scope>NUCLEOTIDE SEQUENCE</scope>
    <source>
        <strain evidence="9">Rupite</strain>
    </source>
</reference>
<feature type="domain" description="Glycoside hydrolase family 31 TIM barrel" evidence="5">
    <location>
        <begin position="254"/>
        <end position="589"/>
    </location>
</feature>
<evidence type="ECO:0000259" key="6">
    <source>
        <dbReference type="Pfam" id="PF13802"/>
    </source>
</evidence>
<proteinExistence type="inferred from homology"/>
<dbReference type="Pfam" id="PF17137">
    <property type="entry name" value="DUF5110"/>
    <property type="match status" value="1"/>
</dbReference>
<evidence type="ECO:0000313" key="10">
    <source>
        <dbReference type="Proteomes" id="UP000830835"/>
    </source>
</evidence>
<gene>
    <name evidence="9" type="ORF">JX360_10510</name>
</gene>
<name>A0ABT0CC12_THEVL</name>
<dbReference type="PROSITE" id="PS00129">
    <property type="entry name" value="GLYCOSYL_HYDROL_F31_1"/>
    <property type="match status" value="1"/>
</dbReference>
<comment type="caution">
    <text evidence="9">The sequence shown here is derived from an EMBL/GenBank/DDBJ whole genome shotgun (WGS) entry which is preliminary data.</text>
</comment>
<dbReference type="Pfam" id="PF01055">
    <property type="entry name" value="Glyco_hydro_31_2nd"/>
    <property type="match status" value="1"/>
</dbReference>
<comment type="similarity">
    <text evidence="1 4">Belongs to the glycosyl hydrolase 31 family.</text>
</comment>
<feature type="domain" description="Glycosyl hydrolase family 31 C-terminal" evidence="8">
    <location>
        <begin position="597"/>
        <end position="682"/>
    </location>
</feature>
<dbReference type="Pfam" id="PF13802">
    <property type="entry name" value="Gal_mutarotas_2"/>
    <property type="match status" value="1"/>
</dbReference>